<accession>A0AAN0J0A6</accession>
<keyword evidence="6" id="KW-1185">Reference proteome</keyword>
<comment type="caution">
    <text evidence="2">Lacks conserved residue(s) required for the propagation of feature annotation.</text>
</comment>
<dbReference type="Proteomes" id="UP000007879">
    <property type="component" value="Unassembled WGS sequence"/>
</dbReference>
<evidence type="ECO:0000313" key="6">
    <source>
        <dbReference type="Proteomes" id="UP000007879"/>
    </source>
</evidence>
<feature type="transmembrane region" description="Helical" evidence="3">
    <location>
        <begin position="531"/>
        <end position="552"/>
    </location>
</feature>
<evidence type="ECO:0000313" key="5">
    <source>
        <dbReference type="EnsemblMetazoa" id="XP_019850444.1"/>
    </source>
</evidence>
<reference evidence="5" key="2">
    <citation type="submission" date="2024-06" db="UniProtKB">
        <authorList>
            <consortium name="EnsemblMetazoa"/>
        </authorList>
    </citation>
    <scope>IDENTIFICATION</scope>
</reference>
<dbReference type="Gene3D" id="1.10.2000.10">
    <property type="entry name" value="Frizzled cysteine-rich domain"/>
    <property type="match status" value="1"/>
</dbReference>
<name>A0AAN0J0A6_AMPQE</name>
<dbReference type="PROSITE" id="PS50038">
    <property type="entry name" value="FZ"/>
    <property type="match status" value="1"/>
</dbReference>
<protein>
    <recommendedName>
        <fullName evidence="4">FZ domain-containing protein</fullName>
    </recommendedName>
</protein>
<keyword evidence="1" id="KW-1015">Disulfide bond</keyword>
<evidence type="ECO:0000256" key="3">
    <source>
        <dbReference type="SAM" id="Phobius"/>
    </source>
</evidence>
<evidence type="ECO:0000259" key="4">
    <source>
        <dbReference type="PROSITE" id="PS50038"/>
    </source>
</evidence>
<dbReference type="InterPro" id="IPR020067">
    <property type="entry name" value="Frizzled_dom"/>
</dbReference>
<dbReference type="Gene3D" id="1.20.1070.10">
    <property type="entry name" value="Rhodopsin 7-helix transmembrane proteins"/>
    <property type="match status" value="1"/>
</dbReference>
<keyword evidence="3" id="KW-0812">Transmembrane</keyword>
<dbReference type="EnsemblMetazoa" id="XM_019994885.1">
    <property type="protein sequence ID" value="XP_019850444.1"/>
    <property type="gene ID" value="LOC109581108"/>
</dbReference>
<reference evidence="6" key="1">
    <citation type="journal article" date="2010" name="Nature">
        <title>The Amphimedon queenslandica genome and the evolution of animal complexity.</title>
        <authorList>
            <person name="Srivastava M."/>
            <person name="Simakov O."/>
            <person name="Chapman J."/>
            <person name="Fahey B."/>
            <person name="Gauthier M.E."/>
            <person name="Mitros T."/>
            <person name="Richards G.S."/>
            <person name="Conaco C."/>
            <person name="Dacre M."/>
            <person name="Hellsten U."/>
            <person name="Larroux C."/>
            <person name="Putnam N.H."/>
            <person name="Stanke M."/>
            <person name="Adamska M."/>
            <person name="Darling A."/>
            <person name="Degnan S.M."/>
            <person name="Oakley T.H."/>
            <person name="Plachetzki D.C."/>
            <person name="Zhai Y."/>
            <person name="Adamski M."/>
            <person name="Calcino A."/>
            <person name="Cummins S.F."/>
            <person name="Goodstein D.M."/>
            <person name="Harris C."/>
            <person name="Jackson D.J."/>
            <person name="Leys S.P."/>
            <person name="Shu S."/>
            <person name="Woodcroft B.J."/>
            <person name="Vervoort M."/>
            <person name="Kosik K.S."/>
            <person name="Manning G."/>
            <person name="Degnan B.M."/>
            <person name="Rokhsar D.S."/>
        </authorList>
    </citation>
    <scope>NUCLEOTIDE SEQUENCE [LARGE SCALE GENOMIC DNA]</scope>
</reference>
<dbReference type="AlphaFoldDB" id="A0AAN0J0A6"/>
<feature type="transmembrane region" description="Helical" evidence="3">
    <location>
        <begin position="381"/>
        <end position="405"/>
    </location>
</feature>
<feature type="transmembrane region" description="Helical" evidence="3">
    <location>
        <begin position="291"/>
        <end position="312"/>
    </location>
</feature>
<keyword evidence="3" id="KW-1133">Transmembrane helix</keyword>
<feature type="domain" description="FZ" evidence="4">
    <location>
        <begin position="81"/>
        <end position="230"/>
    </location>
</feature>
<dbReference type="InterPro" id="IPR036790">
    <property type="entry name" value="Frizzled_dom_sf"/>
</dbReference>
<evidence type="ECO:0000256" key="2">
    <source>
        <dbReference type="PROSITE-ProRule" id="PRU00090"/>
    </source>
</evidence>
<sequence length="581" mass="65090">MCCSKKYSGTFENIVLAILLVVTVALFSLPIIFYYISDIFVSISSTMILDSTNNSNISDIYNETFPEINCSTIPVQWSKVNASLNCYEYAGSICEAFLTQWSECAAMREGSSVHVGVTEEKQMKHESTLKTLNGFIGSPIFKSCAKVALPFLCQYMFPLSDCSTGTSYSATRDDCIIISEGVCADVWDLGLKFDYDLPNCDELPKANVALSTNLSTSNESITNNITCRDDFVKTNVICEPRCDRFEQSSHTETQIMIGSEVTAASIALLLSIVTIILSIKDHKMMFKYPSILILFQVIDIIILASIIIITAAGRDYLYCSSVSLLETLDNPTLFCKYGGALFHYSLINLVLWWFCNVAIFFHKILFPFQANRFERLGRNKYILATVIVVSMLVPLPAVIVGLTVKKVQYNLNRFPPQMCATSSEMWFYSNILPTDLFLGAGIFMLIIALWSIRKKSKIYKSTQLSTAEKKIILIFTSVSVFSLFSLGYVSSVIARVPAFEAALTQYFECEAFGHDPEKCSRSTFEKMYSPYMSAVAYFLIGLVSLTILNFVIKWQKMRTGGRTIVRNVSKVLLIKTNETSV</sequence>
<feature type="transmembrane region" description="Helical" evidence="3">
    <location>
        <begin position="14"/>
        <end position="36"/>
    </location>
</feature>
<proteinExistence type="predicted"/>
<feature type="transmembrane region" description="Helical" evidence="3">
    <location>
        <begin position="425"/>
        <end position="450"/>
    </location>
</feature>
<dbReference type="KEGG" id="aqu:109581108"/>
<dbReference type="GeneID" id="109581108"/>
<organism evidence="5 6">
    <name type="scientific">Amphimedon queenslandica</name>
    <name type="common">Sponge</name>
    <dbReference type="NCBI Taxonomy" id="400682"/>
    <lineage>
        <taxon>Eukaryota</taxon>
        <taxon>Metazoa</taxon>
        <taxon>Porifera</taxon>
        <taxon>Demospongiae</taxon>
        <taxon>Heteroscleromorpha</taxon>
        <taxon>Haplosclerida</taxon>
        <taxon>Niphatidae</taxon>
        <taxon>Amphimedon</taxon>
    </lineage>
</organism>
<feature type="transmembrane region" description="Helical" evidence="3">
    <location>
        <begin position="471"/>
        <end position="494"/>
    </location>
</feature>
<keyword evidence="3" id="KW-0472">Membrane</keyword>
<feature type="transmembrane region" description="Helical" evidence="3">
    <location>
        <begin position="261"/>
        <end position="279"/>
    </location>
</feature>
<evidence type="ECO:0000256" key="1">
    <source>
        <dbReference type="ARBA" id="ARBA00023157"/>
    </source>
</evidence>
<dbReference type="RefSeq" id="XP_019850444.1">
    <property type="nucleotide sequence ID" value="XM_019994885.1"/>
</dbReference>
<feature type="transmembrane region" description="Helical" evidence="3">
    <location>
        <begin position="341"/>
        <end position="361"/>
    </location>
</feature>